<comment type="caution">
    <text evidence="4">The sequence shown here is derived from an EMBL/GenBank/DDBJ whole genome shotgun (WGS) entry which is preliminary data.</text>
</comment>
<evidence type="ECO:0000256" key="3">
    <source>
        <dbReference type="ARBA" id="ARBA00023110"/>
    </source>
</evidence>
<keyword evidence="3" id="KW-0413">Isomerase</keyword>
<keyword evidence="3" id="KW-0697">Rotamase</keyword>
<reference evidence="4 5" key="1">
    <citation type="submission" date="2019-01" db="EMBL/GenBank/DDBJ databases">
        <authorList>
            <person name="Chen W.-M."/>
        </authorList>
    </citation>
    <scope>NUCLEOTIDE SEQUENCE [LARGE SCALE GENOMIC DNA]</scope>
    <source>
        <strain evidence="4 5">FSY-9</strain>
    </source>
</reference>
<dbReference type="EMBL" id="SACO01000002">
    <property type="protein sequence ID" value="RVU07064.1"/>
    <property type="molecule type" value="Genomic_DNA"/>
</dbReference>
<dbReference type="Proteomes" id="UP000282837">
    <property type="component" value="Unassembled WGS sequence"/>
</dbReference>
<dbReference type="InterPro" id="IPR027304">
    <property type="entry name" value="Trigger_fact/SurA_dom_sf"/>
</dbReference>
<evidence type="ECO:0000256" key="1">
    <source>
        <dbReference type="ARBA" id="ARBA00000971"/>
    </source>
</evidence>
<dbReference type="InterPro" id="IPR050245">
    <property type="entry name" value="PrsA_foldase"/>
</dbReference>
<dbReference type="RefSeq" id="WP_127706333.1">
    <property type="nucleotide sequence ID" value="NZ_SACO01000002.1"/>
</dbReference>
<dbReference type="Gene3D" id="1.10.8.1040">
    <property type="match status" value="1"/>
</dbReference>
<keyword evidence="5" id="KW-1185">Reference proteome</keyword>
<dbReference type="GO" id="GO:0003755">
    <property type="term" value="F:peptidyl-prolyl cis-trans isomerase activity"/>
    <property type="evidence" value="ECO:0007669"/>
    <property type="project" value="UniProtKB-KW"/>
</dbReference>
<gene>
    <name evidence="4" type="ORF">EOE18_03685</name>
</gene>
<sequence>MTSKRAYALLLVGAALLAGCKGDKPVGGQVVAKVDGTEITQTELKAAMASLPPEALAGMPDKQAAAVQLLQKVIDRRLLAQQAEKEEIDKQPDFAVELAAMREDLLVRRLAAKAAGDVQAPDEAAVDSYIAKNASLFGGRKIYALDQLAFPMPKDKLVISEIEAAHSLDAIAGVLAKHNMPSQRGRGQLDSAKIPPALAQKIDALPAGEPFATPQNGAVVASVVTGSQSAPVDMAKAREAAKGMMKQEAVNKAMEDRVKQARLVAKIEYAKEFTPPATKAPAAAK</sequence>
<evidence type="ECO:0000313" key="5">
    <source>
        <dbReference type="Proteomes" id="UP000282837"/>
    </source>
</evidence>
<comment type="catalytic activity">
    <reaction evidence="1">
        <text>[protein]-peptidylproline (omega=180) = [protein]-peptidylproline (omega=0)</text>
        <dbReference type="Rhea" id="RHEA:16237"/>
        <dbReference type="Rhea" id="RHEA-COMP:10747"/>
        <dbReference type="Rhea" id="RHEA-COMP:10748"/>
        <dbReference type="ChEBI" id="CHEBI:83833"/>
        <dbReference type="ChEBI" id="CHEBI:83834"/>
        <dbReference type="EC" id="5.2.1.8"/>
    </reaction>
</comment>
<dbReference type="PROSITE" id="PS51257">
    <property type="entry name" value="PROKAR_LIPOPROTEIN"/>
    <property type="match status" value="1"/>
</dbReference>
<dbReference type="Pfam" id="PF13624">
    <property type="entry name" value="SurA_N_3"/>
    <property type="match status" value="1"/>
</dbReference>
<dbReference type="AlphaFoldDB" id="A0A437NAU5"/>
<dbReference type="OrthoDB" id="8204527at2"/>
<dbReference type="PANTHER" id="PTHR47245:SF2">
    <property type="entry name" value="PEPTIDYL-PROLYL CIS-TRANS ISOMERASE HP_0175-RELATED"/>
    <property type="match status" value="1"/>
</dbReference>
<dbReference type="SUPFAM" id="SSF109998">
    <property type="entry name" value="Triger factor/SurA peptide-binding domain-like"/>
    <property type="match status" value="1"/>
</dbReference>
<evidence type="ECO:0000256" key="2">
    <source>
        <dbReference type="ARBA" id="ARBA00013194"/>
    </source>
</evidence>
<dbReference type="PANTHER" id="PTHR47245">
    <property type="entry name" value="PEPTIDYLPROLYL ISOMERASE"/>
    <property type="match status" value="1"/>
</dbReference>
<protein>
    <recommendedName>
        <fullName evidence="2">peptidylprolyl isomerase</fullName>
        <ecNumber evidence="2">5.2.1.8</ecNumber>
    </recommendedName>
</protein>
<organism evidence="4 5">
    <name type="scientific">Novosphingobium umbonatum</name>
    <dbReference type="NCBI Taxonomy" id="1908524"/>
    <lineage>
        <taxon>Bacteria</taxon>
        <taxon>Pseudomonadati</taxon>
        <taxon>Pseudomonadota</taxon>
        <taxon>Alphaproteobacteria</taxon>
        <taxon>Sphingomonadales</taxon>
        <taxon>Sphingomonadaceae</taxon>
        <taxon>Novosphingobium</taxon>
    </lineage>
</organism>
<accession>A0A437NAU5</accession>
<evidence type="ECO:0000313" key="4">
    <source>
        <dbReference type="EMBL" id="RVU07064.1"/>
    </source>
</evidence>
<name>A0A437NAU5_9SPHN</name>
<dbReference type="EC" id="5.2.1.8" evidence="2"/>
<proteinExistence type="predicted"/>